<sequence length="136" mass="15342">VRDLTDKCPFFQQGYDAVGKAGISALVKCTFAVRQLAYNTVPDALDEYLQIGDKTSPDCLMAFCNGVMELYNEEFLRKPTQTNVKKLYAFHEEKHGFSGMLESIDCTKWPWAQCPTADHAQFSRGDSSQAQMIRSE</sequence>
<dbReference type="InterPro" id="IPR006912">
    <property type="entry name" value="Harbinger_derived_prot"/>
</dbReference>
<dbReference type="PANTHER" id="PTHR47150">
    <property type="entry name" value="OS12G0169200 PROTEIN"/>
    <property type="match status" value="1"/>
</dbReference>
<name>A0A699QV55_TANCI</name>
<evidence type="ECO:0000313" key="1">
    <source>
        <dbReference type="EMBL" id="GFC79119.1"/>
    </source>
</evidence>
<dbReference type="Pfam" id="PF04827">
    <property type="entry name" value="Plant_tran"/>
    <property type="match status" value="1"/>
</dbReference>
<proteinExistence type="predicted"/>
<dbReference type="AlphaFoldDB" id="A0A699QV55"/>
<organism evidence="1">
    <name type="scientific">Tanacetum cinerariifolium</name>
    <name type="common">Dalmatian daisy</name>
    <name type="synonym">Chrysanthemum cinerariifolium</name>
    <dbReference type="NCBI Taxonomy" id="118510"/>
    <lineage>
        <taxon>Eukaryota</taxon>
        <taxon>Viridiplantae</taxon>
        <taxon>Streptophyta</taxon>
        <taxon>Embryophyta</taxon>
        <taxon>Tracheophyta</taxon>
        <taxon>Spermatophyta</taxon>
        <taxon>Magnoliopsida</taxon>
        <taxon>eudicotyledons</taxon>
        <taxon>Gunneridae</taxon>
        <taxon>Pentapetalae</taxon>
        <taxon>asterids</taxon>
        <taxon>campanulids</taxon>
        <taxon>Asterales</taxon>
        <taxon>Asteraceae</taxon>
        <taxon>Asteroideae</taxon>
        <taxon>Anthemideae</taxon>
        <taxon>Anthemidinae</taxon>
        <taxon>Tanacetum</taxon>
    </lineage>
</organism>
<comment type="caution">
    <text evidence="1">The sequence shown here is derived from an EMBL/GenBank/DDBJ whole genome shotgun (WGS) entry which is preliminary data.</text>
</comment>
<reference evidence="1" key="1">
    <citation type="journal article" date="2019" name="Sci. Rep.">
        <title>Draft genome of Tanacetum cinerariifolium, the natural source of mosquito coil.</title>
        <authorList>
            <person name="Yamashiro T."/>
            <person name="Shiraishi A."/>
            <person name="Satake H."/>
            <person name="Nakayama K."/>
        </authorList>
    </citation>
    <scope>NUCLEOTIDE SEQUENCE</scope>
</reference>
<gene>
    <name evidence="1" type="ORF">Tci_851089</name>
</gene>
<feature type="non-terminal residue" evidence="1">
    <location>
        <position position="1"/>
    </location>
</feature>
<protein>
    <submittedName>
        <fullName evidence="1">Uncharacterized protein</fullName>
    </submittedName>
</protein>
<dbReference type="EMBL" id="BKCJ011068971">
    <property type="protein sequence ID" value="GFC79119.1"/>
    <property type="molecule type" value="Genomic_DNA"/>
</dbReference>
<dbReference type="PANTHER" id="PTHR47150:SF4">
    <property type="entry name" value="HARBINGER TRANSPOSASE-DERIVED PROTEIN-RELATED"/>
    <property type="match status" value="1"/>
</dbReference>
<accession>A0A699QV55</accession>